<keyword evidence="1" id="KW-0489">Methyltransferase</keyword>
<dbReference type="SUPFAM" id="SSF75217">
    <property type="entry name" value="alpha/beta knot"/>
    <property type="match status" value="1"/>
</dbReference>
<dbReference type="InterPro" id="IPR044748">
    <property type="entry name" value="Trm3/TARBP1_C"/>
</dbReference>
<dbReference type="CDD" id="cd18091">
    <property type="entry name" value="SpoU-like_TRM3-like"/>
    <property type="match status" value="1"/>
</dbReference>
<proteinExistence type="predicted"/>
<dbReference type="PANTHER" id="PTHR12029">
    <property type="entry name" value="RNA METHYLTRANSFERASE"/>
    <property type="match status" value="1"/>
</dbReference>
<dbReference type="GO" id="GO:0003723">
    <property type="term" value="F:RNA binding"/>
    <property type="evidence" value="ECO:0007669"/>
    <property type="project" value="InterPro"/>
</dbReference>
<dbReference type="Proteomes" id="UP001177023">
    <property type="component" value="Unassembled WGS sequence"/>
</dbReference>
<evidence type="ECO:0000259" key="3">
    <source>
        <dbReference type="Pfam" id="PF00588"/>
    </source>
</evidence>
<dbReference type="InterPro" id="IPR016024">
    <property type="entry name" value="ARM-type_fold"/>
</dbReference>
<dbReference type="Pfam" id="PF00588">
    <property type="entry name" value="SpoU_methylase"/>
    <property type="match status" value="1"/>
</dbReference>
<dbReference type="GO" id="GO:0016423">
    <property type="term" value="F:tRNA (guanine) methyltransferase activity"/>
    <property type="evidence" value="ECO:0007669"/>
    <property type="project" value="InterPro"/>
</dbReference>
<dbReference type="EMBL" id="CATQJA010002659">
    <property type="protein sequence ID" value="CAJ0580220.1"/>
    <property type="molecule type" value="Genomic_DNA"/>
</dbReference>
<gene>
    <name evidence="4" type="ORF">MSPICULIGERA_LOCUS18419</name>
</gene>
<feature type="domain" description="tRNA/rRNA methyltransferase SpoU type" evidence="3">
    <location>
        <begin position="1150"/>
        <end position="1291"/>
    </location>
</feature>
<sequence length="1301" mass="146384">MDPHLLDDLLDDTVLSGAPAESTSAVVMSRQELTEIASAIQNDTDLENAFVLFASLNKTSLELALSTLCILAEHCVREDQKEKLFFIVRSVLDDPLSTRSGRKAAISALKVVAHAGTWEVFSNLIEALEEPQFHIVRPALVTFDTFYEEARKRDGYFYCWVWTVLKRASLHSNGWIRLWGLEKSLELGVAFYDFENSPLITQVIPQLNCTDILWRLVERGIFHKTCSTLGRRLVDYCDYLDSIRAKNFVLSLLDQIAELTCPFTLFFLSEALKPLDRPVVAEEHLELLRKIISRLHSIPYTSLKNAAFGNFVDFFARIVDWSRCPIRLFVPFSSLVSQMPNVEINNLLKKRLAETIEKRRVEILVEEMCEMVRHTDWNYETEDPGWLIWEFAFSAGDEVAGALELELEKMLVESIDEGRPLDDLQGLIGVWMRKPHKNSARGAKELKATSVFLTILTDFFYSQILMLKGVGKGGLLITKFFLPPHAWFPNAVRLLPMCGRLLDSADCTIRHEFMAYSILEQYIPLLSTEAIQSYEFKLLIKSLVENVAANPLNAGRTGNSSPPAAPRARRELQKMAESIGALKVKLFRTYLLETVKDWDKLLEDVFETIDCASSFDRKLELLKLAEEAIQHVKNEALLVQLVAVSANVQAEELKSINSLTAAEQVMRLVTNKRMLEHEETREKALELFDSYLQSASLSLPVALVLAQALREAQDRLTKEWASRIVDLAIFGPIPRKDGRVVATTYGVIFDDIDFVTMKAESEAEVVSLVEELFTEPNEEDRKNGMRLATEAKAVRGSPAVERLHEIVARTRLIGSCLAVNCASRDEGMAAALLSAILERCSEFDKSSSRTFGLSFAHRAKTRVVQLMLLVLSTRDSRKLEILPTVVDYCIQVIQDPCQQFSIKLIVEWILAYCACQDDGVLEKIISVEKELSKSRIGSVTSWLNILVLYAKSKKDNLEVLTRLLSLIVPWTTAQNFSVRCSAIAAAHLLYGHLPEAEKPKWTLVKAIMDFDGEPAGNARRVIENLLVDFYFAKLEPVAHLDLQTVLNTVSTKTGMPDDELIPDRLITSLNDTKMKGLSDDEQFLAAETLVYNSLAKCNTCAPEMTTEEDSERISAESGYDFEVNGTEPESTSLQRKIVTAAWQKPLDCSLIVVASLVDKPANLGGLCRTSEIFGVDSLVLNDVLQAKNLNFKALSMSSENWQKLEGVRPDDLMEYLKERRQAGYTVVAAEQTTDSTPLDKFAFPKKCVLLVGDEREGVPTRLLRYVDQTVEIKQFGQTRSLNVHVTAALFISRYAEQHFCA</sequence>
<evidence type="ECO:0000256" key="2">
    <source>
        <dbReference type="ARBA" id="ARBA00022679"/>
    </source>
</evidence>
<dbReference type="SUPFAM" id="SSF48371">
    <property type="entry name" value="ARM repeat"/>
    <property type="match status" value="1"/>
</dbReference>
<dbReference type="GO" id="GO:0030488">
    <property type="term" value="P:tRNA methylation"/>
    <property type="evidence" value="ECO:0007669"/>
    <property type="project" value="InterPro"/>
</dbReference>
<evidence type="ECO:0000313" key="5">
    <source>
        <dbReference type="Proteomes" id="UP001177023"/>
    </source>
</evidence>
<dbReference type="InterPro" id="IPR029028">
    <property type="entry name" value="Alpha/beta_knot_MTases"/>
</dbReference>
<accession>A0AA36GCB7</accession>
<evidence type="ECO:0000256" key="1">
    <source>
        <dbReference type="ARBA" id="ARBA00022603"/>
    </source>
</evidence>
<name>A0AA36GCB7_9BILA</name>
<feature type="non-terminal residue" evidence="4">
    <location>
        <position position="1"/>
    </location>
</feature>
<comment type="caution">
    <text evidence="4">The sequence shown here is derived from an EMBL/GenBank/DDBJ whole genome shotgun (WGS) entry which is preliminary data.</text>
</comment>
<dbReference type="InterPro" id="IPR029026">
    <property type="entry name" value="tRNA_m1G_MTases_N"/>
</dbReference>
<dbReference type="InterPro" id="IPR045330">
    <property type="entry name" value="TRM3/TARBP1"/>
</dbReference>
<keyword evidence="5" id="KW-1185">Reference proteome</keyword>
<keyword evidence="2" id="KW-0808">Transferase</keyword>
<evidence type="ECO:0000313" key="4">
    <source>
        <dbReference type="EMBL" id="CAJ0580220.1"/>
    </source>
</evidence>
<dbReference type="PANTHER" id="PTHR12029:SF11">
    <property type="entry name" value="METHYLTRANSFERASE TARBP1-RELATED"/>
    <property type="match status" value="1"/>
</dbReference>
<organism evidence="4 5">
    <name type="scientific">Mesorhabditis spiculigera</name>
    <dbReference type="NCBI Taxonomy" id="96644"/>
    <lineage>
        <taxon>Eukaryota</taxon>
        <taxon>Metazoa</taxon>
        <taxon>Ecdysozoa</taxon>
        <taxon>Nematoda</taxon>
        <taxon>Chromadorea</taxon>
        <taxon>Rhabditida</taxon>
        <taxon>Rhabditina</taxon>
        <taxon>Rhabditomorpha</taxon>
        <taxon>Rhabditoidea</taxon>
        <taxon>Rhabditidae</taxon>
        <taxon>Mesorhabditinae</taxon>
        <taxon>Mesorhabditis</taxon>
    </lineage>
</organism>
<reference evidence="4" key="1">
    <citation type="submission" date="2023-06" db="EMBL/GenBank/DDBJ databases">
        <authorList>
            <person name="Delattre M."/>
        </authorList>
    </citation>
    <scope>NUCLEOTIDE SEQUENCE</scope>
    <source>
        <strain evidence="4">AF72</strain>
    </source>
</reference>
<protein>
    <recommendedName>
        <fullName evidence="3">tRNA/rRNA methyltransferase SpoU type domain-containing protein</fullName>
    </recommendedName>
</protein>
<dbReference type="Gene3D" id="3.40.1280.10">
    <property type="match status" value="1"/>
</dbReference>
<dbReference type="InterPro" id="IPR001537">
    <property type="entry name" value="SpoU_MeTrfase"/>
</dbReference>